<protein>
    <submittedName>
        <fullName evidence="10">NTE family protein</fullName>
    </submittedName>
</protein>
<evidence type="ECO:0000313" key="10">
    <source>
        <dbReference type="EMBL" id="MBB4287364.1"/>
    </source>
</evidence>
<keyword evidence="5" id="KW-0472">Membrane</keyword>
<dbReference type="Pfam" id="PF01734">
    <property type="entry name" value="Patatin"/>
    <property type="match status" value="1"/>
</dbReference>
<evidence type="ECO:0000256" key="4">
    <source>
        <dbReference type="ARBA" id="ARBA00023098"/>
    </source>
</evidence>
<comment type="subcellular location">
    <subcellularLocation>
        <location evidence="1">Membrane</location>
    </subcellularLocation>
</comment>
<accession>A0A7W6S393</accession>
<feature type="region of interest" description="Disordered" evidence="7">
    <location>
        <begin position="330"/>
        <end position="364"/>
    </location>
</feature>
<feature type="domain" description="PNPLA" evidence="9">
    <location>
        <begin position="42"/>
        <end position="235"/>
    </location>
</feature>
<dbReference type="InterPro" id="IPR050301">
    <property type="entry name" value="NTE"/>
</dbReference>
<dbReference type="AlphaFoldDB" id="A0A7W6S393"/>
<dbReference type="Pfam" id="PF01103">
    <property type="entry name" value="Omp85"/>
    <property type="match status" value="1"/>
</dbReference>
<dbReference type="PROSITE" id="PS51635">
    <property type="entry name" value="PNPLA"/>
    <property type="match status" value="1"/>
</dbReference>
<dbReference type="GO" id="GO:0019867">
    <property type="term" value="C:outer membrane"/>
    <property type="evidence" value="ECO:0007669"/>
    <property type="project" value="InterPro"/>
</dbReference>
<dbReference type="InterPro" id="IPR000184">
    <property type="entry name" value="Bac_surfAg_D15"/>
</dbReference>
<dbReference type="RefSeq" id="WP_184437023.1">
    <property type="nucleotide sequence ID" value="NZ_JACIGI010000034.1"/>
</dbReference>
<gene>
    <name evidence="10" type="ORF">GGD88_003111</name>
</gene>
<dbReference type="SUPFAM" id="SSF52151">
    <property type="entry name" value="FabD/lysophospholipase-like"/>
    <property type="match status" value="1"/>
</dbReference>
<feature type="signal peptide" evidence="8">
    <location>
        <begin position="1"/>
        <end position="30"/>
    </location>
</feature>
<evidence type="ECO:0000256" key="8">
    <source>
        <dbReference type="SAM" id="SignalP"/>
    </source>
</evidence>
<feature type="active site" description="Proton acceptor" evidence="6">
    <location>
        <position position="222"/>
    </location>
</feature>
<dbReference type="Gene3D" id="3.10.20.310">
    <property type="entry name" value="membrane protein fhac"/>
    <property type="match status" value="1"/>
</dbReference>
<dbReference type="Proteomes" id="UP000555728">
    <property type="component" value="Unassembled WGS sequence"/>
</dbReference>
<reference evidence="10 11" key="1">
    <citation type="submission" date="2020-08" db="EMBL/GenBank/DDBJ databases">
        <title>Genome sequencing of Purple Non-Sulfur Bacteria from various extreme environments.</title>
        <authorList>
            <person name="Mayer M."/>
        </authorList>
    </citation>
    <scope>NUCLEOTIDE SEQUENCE [LARGE SCALE GENOMIC DNA]</scope>
    <source>
        <strain evidence="10 11">JA135</strain>
    </source>
</reference>
<dbReference type="EMBL" id="JACIGI010000034">
    <property type="protein sequence ID" value="MBB4287364.1"/>
    <property type="molecule type" value="Genomic_DNA"/>
</dbReference>
<sequence>MPRARRPAAVLQALALLCVALLPLSALAQAAGTAPDRPRVGLVLGGGGALGAAHVGVIQVLERLGVPIDMVAGTSMGALVGGLYATGRDGDDLATVLQSVDWGDAFRDSPPRNDQPFHRKREDLDFLVDTRLGVREDGTLGAPLGFVQGQRINLILKRLTLAAADIDDFDALPRPFRAVAVDVETGRPAVLGSGSLPVAMRASMSVPGVFPPVELNGRWLLDGGVVNNVPVDVVRRMGADRVIVVNLPTKLRDRDAMTTPLDVLGQMVSVAIEQNTQAQLGLLRPGDILIEPDLGDMGPADFDRVSEAVALGARAAADQTAALRRLADSLDRPDGSARPAPTPAPAPAPATAAAPPDDTAPPAGAVVVTDMRVDGDGTLGDRVILGYIHQRLGAPLDLDQLERDLATLYGLDLFERVDWTLERAADGRTGTLVIIVRARSWGTDSLQFGLRLTDDFQGNAAYGLSAAYTLRPLNTLGGSLRLAAEIGNRPSVSARLVQPLESDQDWILTADLRAERSVRRLFTETRGRAPGAYDLSLASGEAMLGRVLGDWGAVSAGLRLATGWVEPQFPGGDTGSTRLLAAEAFGRLAVDTFDSVTWPRHGSLGTLEVTESLPALGADARYRQVDLDAWTALSWGPHTMLPHVTASYTLDGEAPIQALFPLGGFLALSGYAENRFLGQNRVLGGLTYMHRLTDLSFSPLDVPLYAGASVEAGNVWDARTPWPDDLRYSGTLFVGADTTLGPAYLGVGLASLDRQAVFLRLGRPF</sequence>
<dbReference type="InterPro" id="IPR002641">
    <property type="entry name" value="PNPLA_dom"/>
</dbReference>
<evidence type="ECO:0000256" key="7">
    <source>
        <dbReference type="SAM" id="MobiDB-lite"/>
    </source>
</evidence>
<keyword evidence="2 6" id="KW-0378">Hydrolase</keyword>
<dbReference type="GO" id="GO:0016787">
    <property type="term" value="F:hydrolase activity"/>
    <property type="evidence" value="ECO:0007669"/>
    <property type="project" value="UniProtKB-UniRule"/>
</dbReference>
<evidence type="ECO:0000259" key="9">
    <source>
        <dbReference type="PROSITE" id="PS51635"/>
    </source>
</evidence>
<dbReference type="InterPro" id="IPR016035">
    <property type="entry name" value="Acyl_Trfase/lysoPLipase"/>
</dbReference>
<feature type="chain" id="PRO_5031572884" evidence="8">
    <location>
        <begin position="31"/>
        <end position="765"/>
    </location>
</feature>
<comment type="caution">
    <text evidence="10">The sequence shown here is derived from an EMBL/GenBank/DDBJ whole genome shotgun (WGS) entry which is preliminary data.</text>
</comment>
<dbReference type="PANTHER" id="PTHR14226">
    <property type="entry name" value="NEUROPATHY TARGET ESTERASE/SWISS CHEESE D.MELANOGASTER"/>
    <property type="match status" value="1"/>
</dbReference>
<name>A0A7W6S393_9PROT</name>
<feature type="active site" description="Nucleophile" evidence="6">
    <location>
        <position position="75"/>
    </location>
</feature>
<evidence type="ECO:0000256" key="3">
    <source>
        <dbReference type="ARBA" id="ARBA00022963"/>
    </source>
</evidence>
<dbReference type="PANTHER" id="PTHR14226:SF29">
    <property type="entry name" value="NEUROPATHY TARGET ESTERASE SWS"/>
    <property type="match status" value="1"/>
</dbReference>
<evidence type="ECO:0000256" key="2">
    <source>
        <dbReference type="ARBA" id="ARBA00022801"/>
    </source>
</evidence>
<keyword evidence="3 6" id="KW-0442">Lipid degradation</keyword>
<feature type="compositionally biased region" description="Low complexity" evidence="7">
    <location>
        <begin position="349"/>
        <end position="363"/>
    </location>
</feature>
<keyword evidence="4 6" id="KW-0443">Lipid metabolism</keyword>
<evidence type="ECO:0000256" key="1">
    <source>
        <dbReference type="ARBA" id="ARBA00004370"/>
    </source>
</evidence>
<feature type="short sequence motif" description="GXGXXG" evidence="6">
    <location>
        <begin position="46"/>
        <end position="51"/>
    </location>
</feature>
<evidence type="ECO:0000256" key="6">
    <source>
        <dbReference type="PROSITE-ProRule" id="PRU01161"/>
    </source>
</evidence>
<feature type="short sequence motif" description="GXSXG" evidence="6">
    <location>
        <begin position="73"/>
        <end position="77"/>
    </location>
</feature>
<dbReference type="GO" id="GO:0016042">
    <property type="term" value="P:lipid catabolic process"/>
    <property type="evidence" value="ECO:0007669"/>
    <property type="project" value="UniProtKB-UniRule"/>
</dbReference>
<organism evidence="10 11">
    <name type="scientific">Roseospira goensis</name>
    <dbReference type="NCBI Taxonomy" id="391922"/>
    <lineage>
        <taxon>Bacteria</taxon>
        <taxon>Pseudomonadati</taxon>
        <taxon>Pseudomonadota</taxon>
        <taxon>Alphaproteobacteria</taxon>
        <taxon>Rhodospirillales</taxon>
        <taxon>Rhodospirillaceae</taxon>
        <taxon>Roseospira</taxon>
    </lineage>
</organism>
<dbReference type="Gene3D" id="3.40.1090.10">
    <property type="entry name" value="Cytosolic phospholipase A2 catalytic domain"/>
    <property type="match status" value="2"/>
</dbReference>
<keyword evidence="11" id="KW-1185">Reference proteome</keyword>
<evidence type="ECO:0000313" key="11">
    <source>
        <dbReference type="Proteomes" id="UP000555728"/>
    </source>
</evidence>
<feature type="short sequence motif" description="DGA/G" evidence="6">
    <location>
        <begin position="222"/>
        <end position="224"/>
    </location>
</feature>
<evidence type="ECO:0000256" key="5">
    <source>
        <dbReference type="ARBA" id="ARBA00023136"/>
    </source>
</evidence>
<proteinExistence type="predicted"/>
<keyword evidence="8" id="KW-0732">Signal</keyword>
<dbReference type="Gene3D" id="2.40.160.50">
    <property type="entry name" value="membrane protein fhac: a member of the omp85/tpsb transporter family"/>
    <property type="match status" value="1"/>
</dbReference>